<dbReference type="NCBIfam" id="TIGR02698">
    <property type="entry name" value="CopY_TcrY"/>
    <property type="match status" value="1"/>
</dbReference>
<dbReference type="AlphaFoldDB" id="A0A1E5GD56"/>
<dbReference type="RefSeq" id="WP_069664415.1">
    <property type="nucleotide sequence ID" value="NZ_JBHUJJ010000001.1"/>
</dbReference>
<dbReference type="SUPFAM" id="SSF46785">
    <property type="entry name" value="Winged helix' DNA-binding domain"/>
    <property type="match status" value="1"/>
</dbReference>
<organism evidence="5 6">
    <name type="scientific">Enterococcus termitis</name>
    <dbReference type="NCBI Taxonomy" id="332950"/>
    <lineage>
        <taxon>Bacteria</taxon>
        <taxon>Bacillati</taxon>
        <taxon>Bacillota</taxon>
        <taxon>Bacilli</taxon>
        <taxon>Lactobacillales</taxon>
        <taxon>Enterococcaceae</taxon>
        <taxon>Enterococcus</taxon>
    </lineage>
</organism>
<evidence type="ECO:0000256" key="4">
    <source>
        <dbReference type="ARBA" id="ARBA00023163"/>
    </source>
</evidence>
<comment type="similarity">
    <text evidence="1">Belongs to the BlaI transcriptional regulatory family.</text>
</comment>
<evidence type="ECO:0000256" key="1">
    <source>
        <dbReference type="ARBA" id="ARBA00011046"/>
    </source>
</evidence>
<evidence type="ECO:0000313" key="5">
    <source>
        <dbReference type="EMBL" id="OEG10634.1"/>
    </source>
</evidence>
<dbReference type="InterPro" id="IPR005650">
    <property type="entry name" value="BlaI_family"/>
</dbReference>
<evidence type="ECO:0000256" key="3">
    <source>
        <dbReference type="ARBA" id="ARBA00023125"/>
    </source>
</evidence>
<dbReference type="Pfam" id="PF03965">
    <property type="entry name" value="Penicillinase_R"/>
    <property type="match status" value="1"/>
</dbReference>
<dbReference type="OrthoDB" id="1849040at2"/>
<dbReference type="GO" id="GO:0003677">
    <property type="term" value="F:DNA binding"/>
    <property type="evidence" value="ECO:0007669"/>
    <property type="project" value="UniProtKB-KW"/>
</dbReference>
<keyword evidence="6" id="KW-1185">Reference proteome</keyword>
<protein>
    <submittedName>
        <fullName evidence="5">Penicillinase repressor</fullName>
    </submittedName>
</protein>
<dbReference type="InterPro" id="IPR036390">
    <property type="entry name" value="WH_DNA-bd_sf"/>
</dbReference>
<sequence>MTTGEIQHITDAEWEVMRIVWTQGKTTSKEVQQFLNQKMDWKTTTIKTLLARLVEKNMLSTEKSGNKYIYQSLVEEKSSIQFETAELLEKICAKEVGAVLKTIIDDSLLSFDDIERLEEALEAKKEYAVDAVQCNCTPEQHS</sequence>
<dbReference type="InterPro" id="IPR014071">
    <property type="entry name" value="Cu_transp_CopY/TcrY"/>
</dbReference>
<dbReference type="Proteomes" id="UP000095094">
    <property type="component" value="Unassembled WGS sequence"/>
</dbReference>
<dbReference type="PIRSF" id="PIRSF019455">
    <property type="entry name" value="CopR_AtkY"/>
    <property type="match status" value="1"/>
</dbReference>
<evidence type="ECO:0000313" key="6">
    <source>
        <dbReference type="Proteomes" id="UP000095094"/>
    </source>
</evidence>
<dbReference type="Gene3D" id="1.10.10.10">
    <property type="entry name" value="Winged helix-like DNA-binding domain superfamily/Winged helix DNA-binding domain"/>
    <property type="match status" value="1"/>
</dbReference>
<dbReference type="GO" id="GO:0045892">
    <property type="term" value="P:negative regulation of DNA-templated transcription"/>
    <property type="evidence" value="ECO:0007669"/>
    <property type="project" value="InterPro"/>
</dbReference>
<reference evidence="6" key="1">
    <citation type="submission" date="2016-09" db="EMBL/GenBank/DDBJ databases">
        <authorList>
            <person name="Gulvik C.A."/>
        </authorList>
    </citation>
    <scope>NUCLEOTIDE SEQUENCE [LARGE SCALE GENOMIC DNA]</scope>
    <source>
        <strain evidence="6">LMG 8895</strain>
    </source>
</reference>
<name>A0A1E5GD56_9ENTE</name>
<keyword evidence="4" id="KW-0804">Transcription</keyword>
<proteinExistence type="inferred from homology"/>
<comment type="caution">
    <text evidence="5">The sequence shown here is derived from an EMBL/GenBank/DDBJ whole genome shotgun (WGS) entry which is preliminary data.</text>
</comment>
<dbReference type="PATRIC" id="fig|332950.4.peg.4054"/>
<dbReference type="InterPro" id="IPR036388">
    <property type="entry name" value="WH-like_DNA-bd_sf"/>
</dbReference>
<keyword evidence="2" id="KW-0805">Transcription regulation</keyword>
<evidence type="ECO:0000256" key="2">
    <source>
        <dbReference type="ARBA" id="ARBA00023015"/>
    </source>
</evidence>
<accession>A0A1E5GD56</accession>
<gene>
    <name evidence="5" type="ORF">BCR25_09220</name>
</gene>
<keyword evidence="3" id="KW-0238">DNA-binding</keyword>
<dbReference type="EMBL" id="MIJY01000043">
    <property type="protein sequence ID" value="OEG10634.1"/>
    <property type="molecule type" value="Genomic_DNA"/>
</dbReference>